<dbReference type="SUPFAM" id="SSF51556">
    <property type="entry name" value="Metallo-dependent hydrolases"/>
    <property type="match status" value="1"/>
</dbReference>
<dbReference type="Pfam" id="PF04909">
    <property type="entry name" value="Amidohydro_2"/>
    <property type="match status" value="1"/>
</dbReference>
<proteinExistence type="predicted"/>
<dbReference type="GO" id="GO:0005737">
    <property type="term" value="C:cytoplasm"/>
    <property type="evidence" value="ECO:0007669"/>
    <property type="project" value="TreeGrafter"/>
</dbReference>
<dbReference type="InterPro" id="IPR006680">
    <property type="entry name" value="Amidohydro-rel"/>
</dbReference>
<dbReference type="Gene3D" id="3.20.20.140">
    <property type="entry name" value="Metal-dependent hydrolases"/>
    <property type="match status" value="1"/>
</dbReference>
<gene>
    <name evidence="3" type="ORF">Cpa01nite_16190</name>
</gene>
<evidence type="ECO:0000259" key="2">
    <source>
        <dbReference type="Pfam" id="PF04909"/>
    </source>
</evidence>
<name>A0A919P9R8_9CELL</name>
<reference evidence="3" key="1">
    <citation type="submission" date="2021-01" db="EMBL/GenBank/DDBJ databases">
        <title>Whole genome shotgun sequence of Cellulomonas pakistanensis NBRC 110800.</title>
        <authorList>
            <person name="Komaki H."/>
            <person name="Tamura T."/>
        </authorList>
    </citation>
    <scope>NUCLEOTIDE SEQUENCE</scope>
    <source>
        <strain evidence="3">NBRC 110800</strain>
    </source>
</reference>
<dbReference type="Proteomes" id="UP000642125">
    <property type="component" value="Unassembled WGS sequence"/>
</dbReference>
<dbReference type="GO" id="GO:0019748">
    <property type="term" value="P:secondary metabolic process"/>
    <property type="evidence" value="ECO:0007669"/>
    <property type="project" value="TreeGrafter"/>
</dbReference>
<keyword evidence="4" id="KW-1185">Reference proteome</keyword>
<dbReference type="EMBL" id="BONO01000010">
    <property type="protein sequence ID" value="GIG36238.1"/>
    <property type="molecule type" value="Genomic_DNA"/>
</dbReference>
<dbReference type="InterPro" id="IPR032465">
    <property type="entry name" value="ACMSD"/>
</dbReference>
<dbReference type="GO" id="GO:0016787">
    <property type="term" value="F:hydrolase activity"/>
    <property type="evidence" value="ECO:0007669"/>
    <property type="project" value="InterPro"/>
</dbReference>
<evidence type="ECO:0000256" key="1">
    <source>
        <dbReference type="ARBA" id="ARBA00023239"/>
    </source>
</evidence>
<dbReference type="RefSeq" id="WP_203668264.1">
    <property type="nucleotide sequence ID" value="NZ_BONO01000010.1"/>
</dbReference>
<feature type="domain" description="Amidohydrolase-related" evidence="2">
    <location>
        <begin position="35"/>
        <end position="347"/>
    </location>
</feature>
<dbReference type="PANTHER" id="PTHR21240:SF28">
    <property type="entry name" value="ISO-OROTATE DECARBOXYLASE (EUROFUNG)"/>
    <property type="match status" value="1"/>
</dbReference>
<evidence type="ECO:0000313" key="3">
    <source>
        <dbReference type="EMBL" id="GIG36238.1"/>
    </source>
</evidence>
<dbReference type="PANTHER" id="PTHR21240">
    <property type="entry name" value="2-AMINO-3-CARBOXYLMUCONATE-6-SEMIALDEHYDE DECARBOXYLASE"/>
    <property type="match status" value="1"/>
</dbReference>
<dbReference type="GO" id="GO:0016831">
    <property type="term" value="F:carboxy-lyase activity"/>
    <property type="evidence" value="ECO:0007669"/>
    <property type="project" value="InterPro"/>
</dbReference>
<protein>
    <recommendedName>
        <fullName evidence="2">Amidohydrolase-related domain-containing protein</fullName>
    </recommendedName>
</protein>
<comment type="caution">
    <text evidence="3">The sequence shown here is derived from an EMBL/GenBank/DDBJ whole genome shotgun (WGS) entry which is preliminary data.</text>
</comment>
<keyword evidence="1" id="KW-0456">Lyase</keyword>
<evidence type="ECO:0000313" key="4">
    <source>
        <dbReference type="Proteomes" id="UP000642125"/>
    </source>
</evidence>
<sequence>MTTDDLADLRLRDFAPRPMLRVAETEVLRLPTPAVDAHNHLGRWHTGEWRVDDVPALVAQMDERNVAAIVNLDGCWADEIERNLDRYDRAHPGRFATFCRVDWGETATPGWPDRIAASVADSAARGATGLKLWKDLGLGLEDERGRRLFLDDPRLDGMWRAAAEAGLPVTVHTADPAAFFAPLDRHNERVEELLEHPEWHVGGPGFPSFERLLDALEAAVAAHPDVTVIGAHVGCCAEDLDRVDRMLRAYPNFACDIAARIAELGRQPRRARRLIADHPDRILLGTDVAPPSADAYATYYRFLATADEHVPYGPEDPPGTGRWRISALDLPPEHVAAVAGDNARRLIPALATAAR</sequence>
<dbReference type="AlphaFoldDB" id="A0A919P9R8"/>
<dbReference type="InterPro" id="IPR032466">
    <property type="entry name" value="Metal_Hydrolase"/>
</dbReference>
<organism evidence="3 4">
    <name type="scientific">Cellulomonas pakistanensis</name>
    <dbReference type="NCBI Taxonomy" id="992287"/>
    <lineage>
        <taxon>Bacteria</taxon>
        <taxon>Bacillati</taxon>
        <taxon>Actinomycetota</taxon>
        <taxon>Actinomycetes</taxon>
        <taxon>Micrococcales</taxon>
        <taxon>Cellulomonadaceae</taxon>
        <taxon>Cellulomonas</taxon>
    </lineage>
</organism>
<accession>A0A919P9R8</accession>